<protein>
    <submittedName>
        <fullName evidence="2">Uncharacterized protein</fullName>
    </submittedName>
</protein>
<organism evidence="2 3">
    <name type="scientific">secondary endosymbiont of Ctenarytaina eucalypti</name>
    <dbReference type="NCBI Taxonomy" id="1199245"/>
    <lineage>
        <taxon>Bacteria</taxon>
        <taxon>Pseudomonadati</taxon>
        <taxon>Pseudomonadota</taxon>
        <taxon>Gammaproteobacteria</taxon>
        <taxon>Enterobacterales</taxon>
        <taxon>Enterobacteriaceae</taxon>
        <taxon>aphid secondary symbionts</taxon>
    </lineage>
</organism>
<accession>J3VS28</accession>
<evidence type="ECO:0000256" key="1">
    <source>
        <dbReference type="SAM" id="Phobius"/>
    </source>
</evidence>
<evidence type="ECO:0000313" key="2">
    <source>
        <dbReference type="EMBL" id="AFP84786.1"/>
    </source>
</evidence>
<keyword evidence="1" id="KW-0472">Membrane</keyword>
<dbReference type="Proteomes" id="UP000003936">
    <property type="component" value="Chromosome"/>
</dbReference>
<reference evidence="2 3" key="1">
    <citation type="journal article" date="2012" name="Mol. Biol. Evol.">
        <title>Genome reduction and co-evolution between the primary and secondary bacterial symbionts of psyllids.</title>
        <authorList>
            <person name="Sloan D.B."/>
            <person name="Moran N.A."/>
        </authorList>
    </citation>
    <scope>NUCLEOTIDE SEQUENCE [LARGE SCALE GENOMIC DNA]</scope>
    <source>
        <strain evidence="2">Ceuc_S</strain>
    </source>
</reference>
<dbReference type="HOGENOM" id="CLU_3157663_0_0_6"/>
<keyword evidence="1" id="KW-0812">Transmembrane</keyword>
<name>J3VS28_9ENTR</name>
<gene>
    <name evidence="2" type="ORF">A359_03930</name>
</gene>
<keyword evidence="3" id="KW-1185">Reference proteome</keyword>
<dbReference type="EMBL" id="CP003546">
    <property type="protein sequence ID" value="AFP84786.1"/>
    <property type="molecule type" value="Genomic_DNA"/>
</dbReference>
<keyword evidence="1" id="KW-1133">Transmembrane helix</keyword>
<feature type="transmembrane region" description="Helical" evidence="1">
    <location>
        <begin position="6"/>
        <end position="30"/>
    </location>
</feature>
<evidence type="ECO:0000313" key="3">
    <source>
        <dbReference type="Proteomes" id="UP000003936"/>
    </source>
</evidence>
<sequence length="48" mass="5378" precursor="true">MKSLRFSTVIITTNLILIINRSITLIVIVVTSNISHSVKIHLAVFKKT</sequence>
<proteinExistence type="predicted"/>
<dbReference type="AlphaFoldDB" id="J3VS28"/>
<dbReference type="KEGG" id="sect:A359_03930"/>